<feature type="signal peptide" evidence="1">
    <location>
        <begin position="1"/>
        <end position="21"/>
    </location>
</feature>
<keyword evidence="1" id="KW-0732">Signal</keyword>
<dbReference type="Proteomes" id="UP000285844">
    <property type="component" value="Unassembled WGS sequence"/>
</dbReference>
<dbReference type="RefSeq" id="WP_118009802.1">
    <property type="nucleotide sequence ID" value="NZ_DAWDTH010000008.1"/>
</dbReference>
<accession>A0A415PCA3</accession>
<evidence type="ECO:0000313" key="4">
    <source>
        <dbReference type="EMBL" id="RHL64692.1"/>
    </source>
</evidence>
<dbReference type="PROSITE" id="PS51257">
    <property type="entry name" value="PROKAR_LIPOPROTEIN"/>
    <property type="match status" value="1"/>
</dbReference>
<dbReference type="Proteomes" id="UP000284794">
    <property type="component" value="Unassembled WGS sequence"/>
</dbReference>
<dbReference type="AlphaFoldDB" id="A0A415PCA3"/>
<organism evidence="4 6">
    <name type="scientific">Lachnospira eligens</name>
    <dbReference type="NCBI Taxonomy" id="39485"/>
    <lineage>
        <taxon>Bacteria</taxon>
        <taxon>Bacillati</taxon>
        <taxon>Bacillota</taxon>
        <taxon>Clostridia</taxon>
        <taxon>Lachnospirales</taxon>
        <taxon>Lachnospiraceae</taxon>
        <taxon>Lachnospira</taxon>
    </lineage>
</organism>
<reference evidence="5 6" key="1">
    <citation type="submission" date="2018-08" db="EMBL/GenBank/DDBJ databases">
        <title>A genome reference for cultivated species of the human gut microbiota.</title>
        <authorList>
            <person name="Zou Y."/>
            <person name="Xue W."/>
            <person name="Luo G."/>
        </authorList>
    </citation>
    <scope>NUCLEOTIDE SEQUENCE [LARGE SCALE GENOMIC DNA]</scope>
    <source>
        <strain evidence="4 6">AF36-7BH</strain>
        <strain evidence="3 5">AM32-2AC</strain>
        <strain evidence="2 7">AM37-3BH</strain>
    </source>
</reference>
<protein>
    <recommendedName>
        <fullName evidence="8">Lipoprotein</fullName>
    </recommendedName>
</protein>
<dbReference type="EMBL" id="QROY01000022">
    <property type="protein sequence ID" value="RHL64692.1"/>
    <property type="molecule type" value="Genomic_DNA"/>
</dbReference>
<evidence type="ECO:0000256" key="1">
    <source>
        <dbReference type="SAM" id="SignalP"/>
    </source>
</evidence>
<gene>
    <name evidence="4" type="ORF">DW007_15295</name>
    <name evidence="3" type="ORF">DW811_10370</name>
    <name evidence="2" type="ORF">DW858_10010</name>
</gene>
<evidence type="ECO:0000313" key="6">
    <source>
        <dbReference type="Proteomes" id="UP000285201"/>
    </source>
</evidence>
<evidence type="ECO:0008006" key="8">
    <source>
        <dbReference type="Google" id="ProtNLM"/>
    </source>
</evidence>
<dbReference type="Proteomes" id="UP000285201">
    <property type="component" value="Unassembled WGS sequence"/>
</dbReference>
<evidence type="ECO:0000313" key="7">
    <source>
        <dbReference type="Proteomes" id="UP000285844"/>
    </source>
</evidence>
<evidence type="ECO:0000313" key="5">
    <source>
        <dbReference type="Proteomes" id="UP000284794"/>
    </source>
</evidence>
<evidence type="ECO:0000313" key="3">
    <source>
        <dbReference type="EMBL" id="RHD07300.1"/>
    </source>
</evidence>
<feature type="chain" id="PRO_5044397950" description="Lipoprotein" evidence="1">
    <location>
        <begin position="22"/>
        <end position="231"/>
    </location>
</feature>
<sequence length="231" mass="26326">MHFNKMIIAGLLVCCSLTAVACGKNRENTSVVTSEYNAANVKDYEEDGVKYREETGAKQTIIYPLMEHDCADMEQAAVCSINGKQSETDVRDKDTSYIIISSFKWPVLYNDDDVEKIVYKTYNARVRLGIEDDLSNEYQNKKKLKMDKADITAGEQEQLKMILCLELKSTNDSWYMNKQSPESERQAKNEVLNSVLVEAEISYKDGTSHTDYYKLETIENGNSVNIFKLSE</sequence>
<name>A0A415PCA3_9FIRM</name>
<proteinExistence type="predicted"/>
<comment type="caution">
    <text evidence="4">The sequence shown here is derived from an EMBL/GenBank/DDBJ whole genome shotgun (WGS) entry which is preliminary data.</text>
</comment>
<dbReference type="EMBL" id="QSIS01000014">
    <property type="protein sequence ID" value="RHD07300.1"/>
    <property type="molecule type" value="Genomic_DNA"/>
</dbReference>
<evidence type="ECO:0000313" key="2">
    <source>
        <dbReference type="EMBL" id="RHC12443.1"/>
    </source>
</evidence>
<dbReference type="EMBL" id="QSHM01000011">
    <property type="protein sequence ID" value="RHC12443.1"/>
    <property type="molecule type" value="Genomic_DNA"/>
</dbReference>